<sequence>MELVVEQAEAERLWANEQQRQRQQQHEQQQRSQQPPALLNKASMRTTSEDWLIVTSHLLAYEEMLDGTEELFKMQKPLVNELQGQTILRGQDKKHMTRT</sequence>
<name>A0ABR1DM37_NECAM</name>
<protein>
    <submittedName>
        <fullName evidence="2">Uncharacterized protein</fullName>
    </submittedName>
</protein>
<accession>A0ABR1DM37</accession>
<organism evidence="2 3">
    <name type="scientific">Necator americanus</name>
    <name type="common">Human hookworm</name>
    <dbReference type="NCBI Taxonomy" id="51031"/>
    <lineage>
        <taxon>Eukaryota</taxon>
        <taxon>Metazoa</taxon>
        <taxon>Ecdysozoa</taxon>
        <taxon>Nematoda</taxon>
        <taxon>Chromadorea</taxon>
        <taxon>Rhabditida</taxon>
        <taxon>Rhabditina</taxon>
        <taxon>Rhabditomorpha</taxon>
        <taxon>Strongyloidea</taxon>
        <taxon>Ancylostomatidae</taxon>
        <taxon>Bunostominae</taxon>
        <taxon>Necator</taxon>
    </lineage>
</organism>
<dbReference type="Proteomes" id="UP001303046">
    <property type="component" value="Unassembled WGS sequence"/>
</dbReference>
<comment type="caution">
    <text evidence="2">The sequence shown here is derived from an EMBL/GenBank/DDBJ whole genome shotgun (WGS) entry which is preliminary data.</text>
</comment>
<evidence type="ECO:0000313" key="3">
    <source>
        <dbReference type="Proteomes" id="UP001303046"/>
    </source>
</evidence>
<gene>
    <name evidence="2" type="primary">Necator_chrIV.g16311</name>
    <name evidence="2" type="ORF">RB195_003015</name>
</gene>
<evidence type="ECO:0000256" key="1">
    <source>
        <dbReference type="SAM" id="MobiDB-lite"/>
    </source>
</evidence>
<evidence type="ECO:0000313" key="2">
    <source>
        <dbReference type="EMBL" id="KAK6751375.1"/>
    </source>
</evidence>
<reference evidence="2 3" key="1">
    <citation type="submission" date="2023-08" db="EMBL/GenBank/DDBJ databases">
        <title>A Necator americanus chromosomal reference genome.</title>
        <authorList>
            <person name="Ilik V."/>
            <person name="Petrzelkova K.J."/>
            <person name="Pardy F."/>
            <person name="Fuh T."/>
            <person name="Niatou-Singa F.S."/>
            <person name="Gouil Q."/>
            <person name="Baker L."/>
            <person name="Ritchie M.E."/>
            <person name="Jex A.R."/>
            <person name="Gazzola D."/>
            <person name="Li H."/>
            <person name="Toshio Fujiwara R."/>
            <person name="Zhan B."/>
            <person name="Aroian R.V."/>
            <person name="Pafco B."/>
            <person name="Schwarz E.M."/>
        </authorList>
    </citation>
    <scope>NUCLEOTIDE SEQUENCE [LARGE SCALE GENOMIC DNA]</scope>
    <source>
        <strain evidence="2 3">Aroian</strain>
        <tissue evidence="2">Whole animal</tissue>
    </source>
</reference>
<keyword evidence="3" id="KW-1185">Reference proteome</keyword>
<dbReference type="EMBL" id="JAVFWL010000004">
    <property type="protein sequence ID" value="KAK6751375.1"/>
    <property type="molecule type" value="Genomic_DNA"/>
</dbReference>
<proteinExistence type="predicted"/>
<feature type="region of interest" description="Disordered" evidence="1">
    <location>
        <begin position="15"/>
        <end position="43"/>
    </location>
</feature>